<reference evidence="2" key="1">
    <citation type="submission" date="2019-03" db="EMBL/GenBank/DDBJ databases">
        <title>Long read genome sequence of the mycoparasitic Pythium oligandrum ATCC 38472 isolated from sugarbeet rhizosphere.</title>
        <authorList>
            <person name="Gaulin E."/>
        </authorList>
    </citation>
    <scope>NUCLEOTIDE SEQUENCE</scope>
    <source>
        <strain evidence="2">ATCC 38472_TT</strain>
    </source>
</reference>
<dbReference type="AlphaFoldDB" id="A0A8K1FRY7"/>
<name>A0A8K1FRY7_PYTOL</name>
<proteinExistence type="predicted"/>
<gene>
    <name evidence="2" type="ORF">Poli38472_001638</name>
</gene>
<dbReference type="Proteomes" id="UP000794436">
    <property type="component" value="Unassembled WGS sequence"/>
</dbReference>
<feature type="region of interest" description="Disordered" evidence="1">
    <location>
        <begin position="34"/>
        <end position="75"/>
    </location>
</feature>
<keyword evidence="3" id="KW-1185">Reference proteome</keyword>
<accession>A0A8K1FRY7</accession>
<dbReference type="EMBL" id="SPLM01000001">
    <property type="protein sequence ID" value="TMW69482.1"/>
    <property type="molecule type" value="Genomic_DNA"/>
</dbReference>
<dbReference type="OrthoDB" id="165508at2759"/>
<protein>
    <submittedName>
        <fullName evidence="2">Uncharacterized protein</fullName>
    </submittedName>
</protein>
<evidence type="ECO:0000313" key="2">
    <source>
        <dbReference type="EMBL" id="TMW69482.1"/>
    </source>
</evidence>
<comment type="caution">
    <text evidence="2">The sequence shown here is derived from an EMBL/GenBank/DDBJ whole genome shotgun (WGS) entry which is preliminary data.</text>
</comment>
<evidence type="ECO:0000256" key="1">
    <source>
        <dbReference type="SAM" id="MobiDB-lite"/>
    </source>
</evidence>
<sequence>MEASTLTISMVAPMGPNVVKRGLRKSPTSWKLANLHEDDAVSVTDSEEGEDDVNSPPNSRKRSSSVWMHKPPRHRNMPSCVHAVLKLWERELQRKDISVLSDFFYDLEGTDQQGIVLVDQMRSLGVNISVHQFFSMPRCSIYSIFQEAV</sequence>
<evidence type="ECO:0000313" key="3">
    <source>
        <dbReference type="Proteomes" id="UP000794436"/>
    </source>
</evidence>
<organism evidence="2 3">
    <name type="scientific">Pythium oligandrum</name>
    <name type="common">Mycoparasitic fungus</name>
    <dbReference type="NCBI Taxonomy" id="41045"/>
    <lineage>
        <taxon>Eukaryota</taxon>
        <taxon>Sar</taxon>
        <taxon>Stramenopiles</taxon>
        <taxon>Oomycota</taxon>
        <taxon>Peronosporomycetes</taxon>
        <taxon>Pythiales</taxon>
        <taxon>Pythiaceae</taxon>
        <taxon>Pythium</taxon>
    </lineage>
</organism>